<dbReference type="EC" id="6.2.1.3" evidence="4"/>
<dbReference type="InterPro" id="IPR042099">
    <property type="entry name" value="ANL_N_sf"/>
</dbReference>
<evidence type="ECO:0000313" key="4">
    <source>
        <dbReference type="EMBL" id="MCG2587308.1"/>
    </source>
</evidence>
<feature type="domain" description="AMP-binding enzyme C-terminal" evidence="3">
    <location>
        <begin position="419"/>
        <end position="495"/>
    </location>
</feature>
<dbReference type="PROSITE" id="PS00455">
    <property type="entry name" value="AMP_BINDING"/>
    <property type="match status" value="1"/>
</dbReference>
<dbReference type="InterPro" id="IPR000873">
    <property type="entry name" value="AMP-dep_synth/lig_dom"/>
</dbReference>
<dbReference type="SUPFAM" id="SSF56801">
    <property type="entry name" value="Acetyl-CoA synthetase-like"/>
    <property type="match status" value="1"/>
</dbReference>
<evidence type="ECO:0000313" key="5">
    <source>
        <dbReference type="Proteomes" id="UP001165366"/>
    </source>
</evidence>
<feature type="compositionally biased region" description="Basic and acidic residues" evidence="1">
    <location>
        <begin position="505"/>
        <end position="514"/>
    </location>
</feature>
<reference evidence="4" key="2">
    <citation type="submission" date="2024-05" db="EMBL/GenBank/DDBJ databases">
        <title>Rhodohalobacter halophilus gen. nov., sp. nov., a moderately halophilic member of the family Balneolaceae.</title>
        <authorList>
            <person name="Xia J."/>
        </authorList>
    </citation>
    <scope>NUCLEOTIDE SEQUENCE</scope>
    <source>
        <strain evidence="4">WB101</strain>
    </source>
</reference>
<dbReference type="PANTHER" id="PTHR24096">
    <property type="entry name" value="LONG-CHAIN-FATTY-ACID--COA LIGASE"/>
    <property type="match status" value="1"/>
</dbReference>
<organism evidence="4 5">
    <name type="scientific">Rhodohalobacter sulfatireducens</name>
    <dbReference type="NCBI Taxonomy" id="2911366"/>
    <lineage>
        <taxon>Bacteria</taxon>
        <taxon>Pseudomonadati</taxon>
        <taxon>Balneolota</taxon>
        <taxon>Balneolia</taxon>
        <taxon>Balneolales</taxon>
        <taxon>Balneolaceae</taxon>
        <taxon>Rhodohalobacter</taxon>
    </lineage>
</organism>
<evidence type="ECO:0000259" key="3">
    <source>
        <dbReference type="Pfam" id="PF13193"/>
    </source>
</evidence>
<feature type="region of interest" description="Disordered" evidence="1">
    <location>
        <begin position="487"/>
        <end position="514"/>
    </location>
</feature>
<evidence type="ECO:0000256" key="1">
    <source>
        <dbReference type="SAM" id="MobiDB-lite"/>
    </source>
</evidence>
<proteinExistence type="predicted"/>
<protein>
    <submittedName>
        <fullName evidence="4">Long-chain-fatty-acid--CoA ligase</fullName>
        <ecNumber evidence="4">6.2.1.3</ecNumber>
    </submittedName>
</protein>
<name>A0ABS9K8X2_9BACT</name>
<sequence>MQITKYCKKAVENYPNRPATVDLQTNRQINWQHFIKRVSKLAGALLSLGLKRDDRVAALTCNSAVHLEYYFATIWAGGIFVPLNTRLTSHEISRLLYDCRANILVADDHTYSKLDESSKPEHTIFAGKSCTPDGWIDHESFLKSGKPATDKNRGGEDVATILYTGGTTGQPKGVMLTHNNIISNSHSALSILDDGKPWRYLHAAPMYHIADCQWNLGVTMIAGTHLFPEKFEPDQVLSVIDRFRITHTALVPTMIKILCDVPNIDSYDLSSLRKINFGGSPISPQLIKRARETFPKCEFIQGYGMTETSPNISMLQDRYNTPGNPKIESAGRPVPGMSVKVVDENGEELSRGKIGEIITKGPHVMAGYWNNPKETERTIRNGWLHTGDLGYMDEDGFIYIVDRLKDMIITGGENVYSTEVETAIKKLDKINSCTVIGIPDDTWGEAVFAIVVPNSGQEITEEEVISHCRKYIAGYKCPKSVEIRREPMPTSGPGKILKRKLRKPFWPDDERQVS</sequence>
<reference evidence="4" key="1">
    <citation type="submission" date="2022-01" db="EMBL/GenBank/DDBJ databases">
        <authorList>
            <person name="Wang Y."/>
        </authorList>
    </citation>
    <scope>NUCLEOTIDE SEQUENCE</scope>
    <source>
        <strain evidence="4">WB101</strain>
    </source>
</reference>
<dbReference type="InterPro" id="IPR025110">
    <property type="entry name" value="AMP-bd_C"/>
</dbReference>
<comment type="caution">
    <text evidence="4">The sequence shown here is derived from an EMBL/GenBank/DDBJ whole genome shotgun (WGS) entry which is preliminary data.</text>
</comment>
<dbReference type="PANTHER" id="PTHR24096:SF267">
    <property type="entry name" value="MALONATE--COA LIGASE ACSF3, MITOCHONDRIAL"/>
    <property type="match status" value="1"/>
</dbReference>
<dbReference type="Gene3D" id="3.30.300.30">
    <property type="match status" value="1"/>
</dbReference>
<dbReference type="NCBIfam" id="NF004837">
    <property type="entry name" value="PRK06187.1"/>
    <property type="match status" value="1"/>
</dbReference>
<dbReference type="EMBL" id="JAKLWS010000001">
    <property type="protein sequence ID" value="MCG2587308.1"/>
    <property type="molecule type" value="Genomic_DNA"/>
</dbReference>
<dbReference type="Gene3D" id="3.40.50.12780">
    <property type="entry name" value="N-terminal domain of ligase-like"/>
    <property type="match status" value="1"/>
</dbReference>
<accession>A0ABS9K8X2</accession>
<dbReference type="RefSeq" id="WP_237852148.1">
    <property type="nucleotide sequence ID" value="NZ_JAKLWS010000001.1"/>
</dbReference>
<dbReference type="InterPro" id="IPR045851">
    <property type="entry name" value="AMP-bd_C_sf"/>
</dbReference>
<dbReference type="Proteomes" id="UP001165366">
    <property type="component" value="Unassembled WGS sequence"/>
</dbReference>
<evidence type="ECO:0000259" key="2">
    <source>
        <dbReference type="Pfam" id="PF00501"/>
    </source>
</evidence>
<keyword evidence="4" id="KW-0436">Ligase</keyword>
<dbReference type="GO" id="GO:0004467">
    <property type="term" value="F:long-chain fatty acid-CoA ligase activity"/>
    <property type="evidence" value="ECO:0007669"/>
    <property type="project" value="UniProtKB-EC"/>
</dbReference>
<gene>
    <name evidence="4" type="ORF">L6773_01935</name>
</gene>
<dbReference type="Pfam" id="PF00501">
    <property type="entry name" value="AMP-binding"/>
    <property type="match status" value="1"/>
</dbReference>
<feature type="domain" description="AMP-dependent synthetase/ligase" evidence="2">
    <location>
        <begin position="8"/>
        <end position="369"/>
    </location>
</feature>
<dbReference type="Pfam" id="PF13193">
    <property type="entry name" value="AMP-binding_C"/>
    <property type="match status" value="1"/>
</dbReference>
<keyword evidence="5" id="KW-1185">Reference proteome</keyword>
<dbReference type="InterPro" id="IPR020845">
    <property type="entry name" value="AMP-binding_CS"/>
</dbReference>